<reference evidence="2" key="1">
    <citation type="journal article" date="2019" name="bioRxiv">
        <title>The Genome of the Zebra Mussel, Dreissena polymorpha: A Resource for Invasive Species Research.</title>
        <authorList>
            <person name="McCartney M.A."/>
            <person name="Auch B."/>
            <person name="Kono T."/>
            <person name="Mallez S."/>
            <person name="Zhang Y."/>
            <person name="Obille A."/>
            <person name="Becker A."/>
            <person name="Abrahante J.E."/>
            <person name="Garbe J."/>
            <person name="Badalamenti J.P."/>
            <person name="Herman A."/>
            <person name="Mangelson H."/>
            <person name="Liachko I."/>
            <person name="Sullivan S."/>
            <person name="Sone E.D."/>
            <person name="Koren S."/>
            <person name="Silverstein K.A.T."/>
            <person name="Beckman K.B."/>
            <person name="Gohl D.M."/>
        </authorList>
    </citation>
    <scope>NUCLEOTIDE SEQUENCE</scope>
    <source>
        <strain evidence="2">Duluth1</strain>
        <tissue evidence="2">Whole animal</tissue>
    </source>
</reference>
<comment type="caution">
    <text evidence="2">The sequence shown here is derived from an EMBL/GenBank/DDBJ whole genome shotgun (WGS) entry which is preliminary data.</text>
</comment>
<sequence length="51" mass="5259">MTCDVTCGNGTQSRSINCTYPPDAVSGKNCPGGKDNEKQPSSTASCTSYVP</sequence>
<name>A0A9D4RX27_DREPO</name>
<dbReference type="SUPFAM" id="SSF82895">
    <property type="entry name" value="TSP-1 type 1 repeat"/>
    <property type="match status" value="1"/>
</dbReference>
<evidence type="ECO:0000313" key="2">
    <source>
        <dbReference type="EMBL" id="KAH3881732.1"/>
    </source>
</evidence>
<gene>
    <name evidence="2" type="ORF">DPMN_005659</name>
</gene>
<evidence type="ECO:0000313" key="3">
    <source>
        <dbReference type="Proteomes" id="UP000828390"/>
    </source>
</evidence>
<dbReference type="EMBL" id="JAIWYP010000001">
    <property type="protein sequence ID" value="KAH3881732.1"/>
    <property type="molecule type" value="Genomic_DNA"/>
</dbReference>
<feature type="region of interest" description="Disordered" evidence="1">
    <location>
        <begin position="29"/>
        <end position="51"/>
    </location>
</feature>
<dbReference type="Pfam" id="PF19030">
    <property type="entry name" value="TSP1_ADAMTS"/>
    <property type="match status" value="1"/>
</dbReference>
<reference evidence="2" key="2">
    <citation type="submission" date="2020-11" db="EMBL/GenBank/DDBJ databases">
        <authorList>
            <person name="McCartney M.A."/>
            <person name="Auch B."/>
            <person name="Kono T."/>
            <person name="Mallez S."/>
            <person name="Becker A."/>
            <person name="Gohl D.M."/>
            <person name="Silverstein K.A.T."/>
            <person name="Koren S."/>
            <person name="Bechman K.B."/>
            <person name="Herman A."/>
            <person name="Abrahante J.E."/>
            <person name="Garbe J."/>
        </authorList>
    </citation>
    <scope>NUCLEOTIDE SEQUENCE</scope>
    <source>
        <strain evidence="2">Duluth1</strain>
        <tissue evidence="2">Whole animal</tissue>
    </source>
</reference>
<proteinExistence type="predicted"/>
<protein>
    <submittedName>
        <fullName evidence="2">Uncharacterized protein</fullName>
    </submittedName>
</protein>
<keyword evidence="3" id="KW-1185">Reference proteome</keyword>
<accession>A0A9D4RX27</accession>
<evidence type="ECO:0000256" key="1">
    <source>
        <dbReference type="SAM" id="MobiDB-lite"/>
    </source>
</evidence>
<organism evidence="2 3">
    <name type="scientific">Dreissena polymorpha</name>
    <name type="common">Zebra mussel</name>
    <name type="synonym">Mytilus polymorpha</name>
    <dbReference type="NCBI Taxonomy" id="45954"/>
    <lineage>
        <taxon>Eukaryota</taxon>
        <taxon>Metazoa</taxon>
        <taxon>Spiralia</taxon>
        <taxon>Lophotrochozoa</taxon>
        <taxon>Mollusca</taxon>
        <taxon>Bivalvia</taxon>
        <taxon>Autobranchia</taxon>
        <taxon>Heteroconchia</taxon>
        <taxon>Euheterodonta</taxon>
        <taxon>Imparidentia</taxon>
        <taxon>Neoheterodontei</taxon>
        <taxon>Myida</taxon>
        <taxon>Dreissenoidea</taxon>
        <taxon>Dreissenidae</taxon>
        <taxon>Dreissena</taxon>
    </lineage>
</organism>
<dbReference type="Proteomes" id="UP000828390">
    <property type="component" value="Unassembled WGS sequence"/>
</dbReference>
<dbReference type="InterPro" id="IPR000884">
    <property type="entry name" value="TSP1_rpt"/>
</dbReference>
<dbReference type="AlphaFoldDB" id="A0A9D4RX27"/>
<dbReference type="InterPro" id="IPR036383">
    <property type="entry name" value="TSP1_rpt_sf"/>
</dbReference>
<feature type="compositionally biased region" description="Polar residues" evidence="1">
    <location>
        <begin position="39"/>
        <end position="51"/>
    </location>
</feature>
<dbReference type="PROSITE" id="PS50092">
    <property type="entry name" value="TSP1"/>
    <property type="match status" value="1"/>
</dbReference>
<dbReference type="Gene3D" id="2.20.100.10">
    <property type="entry name" value="Thrombospondin type-1 (TSP1) repeat"/>
    <property type="match status" value="1"/>
</dbReference>